<dbReference type="InterPro" id="IPR025829">
    <property type="entry name" value="Zn_knuckle_CX2CX3GHX4C"/>
</dbReference>
<dbReference type="GO" id="GO:0003676">
    <property type="term" value="F:nucleic acid binding"/>
    <property type="evidence" value="ECO:0007669"/>
    <property type="project" value="InterPro"/>
</dbReference>
<dbReference type="PROSITE" id="PS50158">
    <property type="entry name" value="ZF_CCHC"/>
    <property type="match status" value="1"/>
</dbReference>
<evidence type="ECO:0000256" key="5">
    <source>
        <dbReference type="SAM" id="MobiDB-lite"/>
    </source>
</evidence>
<gene>
    <name evidence="7" type="ORF">LHYA1_G005496</name>
</gene>
<accession>A0A8H8R1P6</accession>
<dbReference type="EMBL" id="QGMH01000079">
    <property type="protein sequence ID" value="TVY26046.1"/>
    <property type="molecule type" value="Genomic_DNA"/>
</dbReference>
<keyword evidence="8" id="KW-1185">Reference proteome</keyword>
<feature type="compositionally biased region" description="Polar residues" evidence="5">
    <location>
        <begin position="287"/>
        <end position="296"/>
    </location>
</feature>
<proteinExistence type="predicted"/>
<keyword evidence="3" id="KW-0862">Zinc</keyword>
<feature type="domain" description="CCHC-type" evidence="6">
    <location>
        <begin position="194"/>
        <end position="208"/>
    </location>
</feature>
<feature type="compositionally biased region" description="Basic and acidic residues" evidence="5">
    <location>
        <begin position="274"/>
        <end position="285"/>
    </location>
</feature>
<keyword evidence="2 4" id="KW-0863">Zinc-finger</keyword>
<dbReference type="InterPro" id="IPR001878">
    <property type="entry name" value="Znf_CCHC"/>
</dbReference>
<keyword evidence="1" id="KW-0479">Metal-binding</keyword>
<name>A0A8H8R1P6_9HELO</name>
<dbReference type="RefSeq" id="XP_031004834.1">
    <property type="nucleotide sequence ID" value="XM_031150440.1"/>
</dbReference>
<organism evidence="7 8">
    <name type="scientific">Lachnellula hyalina</name>
    <dbReference type="NCBI Taxonomy" id="1316788"/>
    <lineage>
        <taxon>Eukaryota</taxon>
        <taxon>Fungi</taxon>
        <taxon>Dikarya</taxon>
        <taxon>Ascomycota</taxon>
        <taxon>Pezizomycotina</taxon>
        <taxon>Leotiomycetes</taxon>
        <taxon>Helotiales</taxon>
        <taxon>Lachnaceae</taxon>
        <taxon>Lachnellula</taxon>
    </lineage>
</organism>
<dbReference type="GO" id="GO:0008270">
    <property type="term" value="F:zinc ion binding"/>
    <property type="evidence" value="ECO:0007669"/>
    <property type="project" value="UniProtKB-KW"/>
</dbReference>
<evidence type="ECO:0000313" key="7">
    <source>
        <dbReference type="EMBL" id="TVY26046.1"/>
    </source>
</evidence>
<dbReference type="Pfam" id="PF13696">
    <property type="entry name" value="zf-CCHC_2"/>
    <property type="match status" value="1"/>
</dbReference>
<feature type="region of interest" description="Disordered" evidence="5">
    <location>
        <begin position="334"/>
        <end position="376"/>
    </location>
</feature>
<evidence type="ECO:0000256" key="3">
    <source>
        <dbReference type="ARBA" id="ARBA00022833"/>
    </source>
</evidence>
<evidence type="ECO:0000256" key="2">
    <source>
        <dbReference type="ARBA" id="ARBA00022771"/>
    </source>
</evidence>
<evidence type="ECO:0000313" key="8">
    <source>
        <dbReference type="Proteomes" id="UP000431533"/>
    </source>
</evidence>
<feature type="compositionally biased region" description="Polar residues" evidence="5">
    <location>
        <begin position="676"/>
        <end position="715"/>
    </location>
</feature>
<reference evidence="7 8" key="1">
    <citation type="submission" date="2018-05" db="EMBL/GenBank/DDBJ databases">
        <title>Genome sequencing and assembly of the regulated plant pathogen Lachnellula willkommii and related sister species for the development of diagnostic species identification markers.</title>
        <authorList>
            <person name="Giroux E."/>
            <person name="Bilodeau G."/>
        </authorList>
    </citation>
    <scope>NUCLEOTIDE SEQUENCE [LARGE SCALE GENOMIC DNA]</scope>
    <source>
        <strain evidence="7 8">CBS 185.66</strain>
    </source>
</reference>
<evidence type="ECO:0000256" key="4">
    <source>
        <dbReference type="PROSITE-ProRule" id="PRU00047"/>
    </source>
</evidence>
<evidence type="ECO:0000259" key="6">
    <source>
        <dbReference type="PROSITE" id="PS50158"/>
    </source>
</evidence>
<protein>
    <recommendedName>
        <fullName evidence="6">CCHC-type domain-containing protein</fullName>
    </recommendedName>
</protein>
<sequence length="926" mass="105420">MSSTASSALGETILDPSSLTDRELLKMPLRHLAKNISLTTSSRNTMAVYLRWLEIHRQEPSKLSEHWSNTLMHWGQSLRSRGFRENELILEVNAWQEENGPFRSMENRYPPTSKDIMNVFGDGNEPLVPVSERKYLERERARERPWDERREESIRKENSYRLSKEAKEAKEARWLLRDVSRNPYQETPPKSYTCNRCGEKGHHLQVCPTNMDPSYDKPPSDLYICTCCQVRGDHYRSLCPMNTDPNCIYKKRKAHGIRTPRNDRSSDYNNQGFDRMRESRRERGDGSQYSNATTPERMSGARRRLEDVDLERARLFSEEKTAVDEMGLIPIQGSREANANMKRERTLSMSSTGSTSTRQRGPRKLQRTSGKKEAGTSMFDTEAANWSVKRETFNNGNYANHRGIRYESLTTDDEYSAGENMEYTPSKSKNPKTTVELGRLTPIIYDSDLESDTNEIHTVVKPTKQYSKFVEELIAKHPEMKEIVNEFKNRPTAIEMAKQDQQQKFEQAKALSPSRTPIEAKYLGTAPKKSYYPASRSPSPASDYFESPEFPQLDGAFDEKTVAHDGVLCRRYKLSDLGKGALGKVQTITANVAQSFPNIKSQPIFNGSGSESFIFPAQERPNTVLAENPPSPRLVPAITSALRFSTDFESFQDDIQEFLNSETPTQSPTTRGTTPNISSPEEQFRNTPLQGTFSSTPNTSTETFNSPEQKSSASSRIAKDIFDRRTFQGLSKRRYASATLTRTTDEFRHTVRKAIAEGNQAEELREFSHTFKLATTMPADIATITSRSISKMDSGEVNGSKHHSILESVERVRTPQPKEKAFVKFGRDQKERVDCCRKVTQKKIVEGLKEFGRTFHLSTPLPVDVAEILKIDLEQQARERAFREKIEDSDEFSETLDLPVPEYVAISNIGQAKLEGTRRGSEMEVD</sequence>
<dbReference type="GeneID" id="41985694"/>
<feature type="region of interest" description="Disordered" evidence="5">
    <location>
        <begin position="659"/>
        <end position="717"/>
    </location>
</feature>
<evidence type="ECO:0000256" key="1">
    <source>
        <dbReference type="ARBA" id="ARBA00022723"/>
    </source>
</evidence>
<feature type="compositionally biased region" description="Low complexity" evidence="5">
    <location>
        <begin position="347"/>
        <end position="357"/>
    </location>
</feature>
<feature type="region of interest" description="Disordered" evidence="5">
    <location>
        <begin position="256"/>
        <end position="305"/>
    </location>
</feature>
<dbReference type="Proteomes" id="UP000431533">
    <property type="component" value="Unassembled WGS sequence"/>
</dbReference>
<comment type="caution">
    <text evidence="7">The sequence shown here is derived from an EMBL/GenBank/DDBJ whole genome shotgun (WGS) entry which is preliminary data.</text>
</comment>
<dbReference type="OrthoDB" id="444325at2759"/>
<dbReference type="AlphaFoldDB" id="A0A8H8R1P6"/>
<dbReference type="Gene3D" id="4.10.60.10">
    <property type="entry name" value="Zinc finger, CCHC-type"/>
    <property type="match status" value="1"/>
</dbReference>
<feature type="compositionally biased region" description="Low complexity" evidence="5">
    <location>
        <begin position="663"/>
        <end position="675"/>
    </location>
</feature>